<proteinExistence type="predicted"/>
<gene>
    <name evidence="2" type="ORF">G2W53_012936</name>
</gene>
<organism evidence="2 3">
    <name type="scientific">Senna tora</name>
    <dbReference type="NCBI Taxonomy" id="362788"/>
    <lineage>
        <taxon>Eukaryota</taxon>
        <taxon>Viridiplantae</taxon>
        <taxon>Streptophyta</taxon>
        <taxon>Embryophyta</taxon>
        <taxon>Tracheophyta</taxon>
        <taxon>Spermatophyta</taxon>
        <taxon>Magnoliopsida</taxon>
        <taxon>eudicotyledons</taxon>
        <taxon>Gunneridae</taxon>
        <taxon>Pentapetalae</taxon>
        <taxon>rosids</taxon>
        <taxon>fabids</taxon>
        <taxon>Fabales</taxon>
        <taxon>Fabaceae</taxon>
        <taxon>Caesalpinioideae</taxon>
        <taxon>Cassia clade</taxon>
        <taxon>Senna</taxon>
    </lineage>
</organism>
<dbReference type="SUPFAM" id="SSF49899">
    <property type="entry name" value="Concanavalin A-like lectins/glucanases"/>
    <property type="match status" value="1"/>
</dbReference>
<dbReference type="PROSITE" id="PS51257">
    <property type="entry name" value="PROKAR_LIPOPROTEIN"/>
    <property type="match status" value="1"/>
</dbReference>
<dbReference type="Proteomes" id="UP000634136">
    <property type="component" value="Unassembled WGS sequence"/>
</dbReference>
<dbReference type="InterPro" id="IPR043136">
    <property type="entry name" value="B30.2/SPRY_sf"/>
</dbReference>
<evidence type="ECO:0000313" key="3">
    <source>
        <dbReference type="Proteomes" id="UP000634136"/>
    </source>
</evidence>
<protein>
    <submittedName>
        <fullName evidence="2">Protein ssh4</fullName>
    </submittedName>
</protein>
<feature type="transmembrane region" description="Helical" evidence="1">
    <location>
        <begin position="7"/>
        <end position="28"/>
    </location>
</feature>
<accession>A0A834TXW2</accession>
<dbReference type="PANTHER" id="PTHR44991">
    <property type="entry name" value="IMMUNOGLOBULIN SUPERFAMILY MEMBER 5"/>
    <property type="match status" value="1"/>
</dbReference>
<name>A0A834TXW2_9FABA</name>
<dbReference type="CDD" id="cd12885">
    <property type="entry name" value="SPRY_RanBP_like"/>
    <property type="match status" value="1"/>
</dbReference>
<reference evidence="2" key="1">
    <citation type="submission" date="2020-09" db="EMBL/GenBank/DDBJ databases">
        <title>Genome-Enabled Discovery of Anthraquinone Biosynthesis in Senna tora.</title>
        <authorList>
            <person name="Kang S.-H."/>
            <person name="Pandey R.P."/>
            <person name="Lee C.-M."/>
            <person name="Sim J.-S."/>
            <person name="Jeong J.-T."/>
            <person name="Choi B.-S."/>
            <person name="Jung M."/>
            <person name="Ginzburg D."/>
            <person name="Zhao K."/>
            <person name="Won S.Y."/>
            <person name="Oh T.-J."/>
            <person name="Yu Y."/>
            <person name="Kim N.-H."/>
            <person name="Lee O.R."/>
            <person name="Lee T.-H."/>
            <person name="Bashyal P."/>
            <person name="Kim T.-S."/>
            <person name="Lee W.-H."/>
            <person name="Kawkins C."/>
            <person name="Kim C.-K."/>
            <person name="Kim J.S."/>
            <person name="Ahn B.O."/>
            <person name="Rhee S.Y."/>
            <person name="Sohng J.K."/>
        </authorList>
    </citation>
    <scope>NUCLEOTIDE SEQUENCE</scope>
    <source>
        <tissue evidence="2">Leaf</tissue>
    </source>
</reference>
<keyword evidence="1" id="KW-1133">Transmembrane helix</keyword>
<keyword evidence="1" id="KW-0472">Membrane</keyword>
<keyword evidence="3" id="KW-1185">Reference proteome</keyword>
<dbReference type="OrthoDB" id="258495at2759"/>
<sequence>MLQRIHVAVVAASVGCVSTLLLVFILRWCYRRNRTNLVQPSSLTRTPTLQSATTARLHNQHQHQHQHSIHHQLDLLHGPKNKSNYFAFRRGISGTPFFTWADHPSLAADAVENGWSRFGFTAYKTHMSSPSKRSSLLGVCAAGDHGRESEAEITWEVSHGSPDFMQKIRLNPGLNKKTLNPNNSSSMSVASVIRTALPLPGPPLGNCSFPQEAYFEITILYSRGDDCESLGKNREGEKTKLIQDGLTSKGKSEALAHVTSNHKVNNIEEIRLDGRTSESVKFSLGLTAGGSVPFRVPGSYPGSIGFNSNGSVFLDGMKLVFESDKAEWVGSDKVIGCGFDPRQKKVFFTLDSELVHVIHCQSEEFGTPLYPTLAANIDILVLINFGQSPFKYAPANAQRTPNPCFIAPLVNSPINNTLSYDDSKELFSMGRIDSQWLNRSATTKATHNNIGSNNRVVDFDEESEADLFEIVLDGSAKTPNSTS</sequence>
<evidence type="ECO:0000256" key="1">
    <source>
        <dbReference type="SAM" id="Phobius"/>
    </source>
</evidence>
<dbReference type="InterPro" id="IPR044736">
    <property type="entry name" value="Gid1/RanBPM/SPLA_SPRY"/>
</dbReference>
<dbReference type="PANTHER" id="PTHR44991:SF1">
    <property type="entry name" value="IMMUNOGLOBULIN SUPERFAMILY MEMBER 5"/>
    <property type="match status" value="1"/>
</dbReference>
<dbReference type="AlphaFoldDB" id="A0A834TXW2"/>
<dbReference type="InterPro" id="IPR013320">
    <property type="entry name" value="ConA-like_dom_sf"/>
</dbReference>
<dbReference type="EMBL" id="JAAIUW010000005">
    <property type="protein sequence ID" value="KAF7830603.1"/>
    <property type="molecule type" value="Genomic_DNA"/>
</dbReference>
<evidence type="ECO:0000313" key="2">
    <source>
        <dbReference type="EMBL" id="KAF7830603.1"/>
    </source>
</evidence>
<comment type="caution">
    <text evidence="2">The sequence shown here is derived from an EMBL/GenBank/DDBJ whole genome shotgun (WGS) entry which is preliminary data.</text>
</comment>
<keyword evidence="1" id="KW-0812">Transmembrane</keyword>
<dbReference type="Gene3D" id="2.60.120.920">
    <property type="match status" value="1"/>
</dbReference>